<reference evidence="1 2" key="1">
    <citation type="submission" date="2019-01" db="EMBL/GenBank/DDBJ databases">
        <authorList>
            <person name="Ferrante I. M."/>
        </authorList>
    </citation>
    <scope>NUCLEOTIDE SEQUENCE [LARGE SCALE GENOMIC DNA]</scope>
    <source>
        <strain evidence="1 2">B856</strain>
    </source>
</reference>
<keyword evidence="2" id="KW-1185">Reference proteome</keyword>
<accession>A0A448ZN25</accession>
<gene>
    <name evidence="1" type="ORF">PSNMU_V1.4_AUG-EV-PASAV3_0104360</name>
</gene>
<protein>
    <submittedName>
        <fullName evidence="1">Uncharacterized protein</fullName>
    </submittedName>
</protein>
<dbReference type="AlphaFoldDB" id="A0A448ZN25"/>
<proteinExistence type="predicted"/>
<dbReference type="EMBL" id="CAACVS010000544">
    <property type="protein sequence ID" value="VEU43414.1"/>
    <property type="molecule type" value="Genomic_DNA"/>
</dbReference>
<sequence>MTLQFWTLSGNSDALHTGLGGLAVVLADSCSMLSDREDGKDKSGDKSSSRMTSFSLAETWNSSIVFSSALQRLIRESSRDRFPIWILS</sequence>
<evidence type="ECO:0000313" key="2">
    <source>
        <dbReference type="Proteomes" id="UP000291116"/>
    </source>
</evidence>
<name>A0A448ZN25_9STRA</name>
<organism evidence="1 2">
    <name type="scientific">Pseudo-nitzschia multistriata</name>
    <dbReference type="NCBI Taxonomy" id="183589"/>
    <lineage>
        <taxon>Eukaryota</taxon>
        <taxon>Sar</taxon>
        <taxon>Stramenopiles</taxon>
        <taxon>Ochrophyta</taxon>
        <taxon>Bacillariophyta</taxon>
        <taxon>Bacillariophyceae</taxon>
        <taxon>Bacillariophycidae</taxon>
        <taxon>Bacillariales</taxon>
        <taxon>Bacillariaceae</taxon>
        <taxon>Pseudo-nitzschia</taxon>
    </lineage>
</organism>
<evidence type="ECO:0000313" key="1">
    <source>
        <dbReference type="EMBL" id="VEU43414.1"/>
    </source>
</evidence>
<dbReference type="Proteomes" id="UP000291116">
    <property type="component" value="Unassembled WGS sequence"/>
</dbReference>